<feature type="region of interest" description="Disordered" evidence="1">
    <location>
        <begin position="351"/>
        <end position="382"/>
    </location>
</feature>
<feature type="compositionally biased region" description="Basic and acidic residues" evidence="1">
    <location>
        <begin position="50"/>
        <end position="61"/>
    </location>
</feature>
<dbReference type="AlphaFoldDB" id="A0A078AFF1"/>
<reference evidence="2 3" key="1">
    <citation type="submission" date="2014-06" db="EMBL/GenBank/DDBJ databases">
        <authorList>
            <person name="Swart Estienne"/>
        </authorList>
    </citation>
    <scope>NUCLEOTIDE SEQUENCE [LARGE SCALE GENOMIC DNA]</scope>
    <source>
        <strain evidence="2 3">130c</strain>
    </source>
</reference>
<evidence type="ECO:0000313" key="2">
    <source>
        <dbReference type="EMBL" id="CDW79653.1"/>
    </source>
</evidence>
<proteinExistence type="predicted"/>
<feature type="compositionally biased region" description="Basic residues" evidence="1">
    <location>
        <begin position="537"/>
        <end position="548"/>
    </location>
</feature>
<accession>A0A078AFF1</accession>
<feature type="region of interest" description="Disordered" evidence="1">
    <location>
        <begin position="13"/>
        <end position="61"/>
    </location>
</feature>
<dbReference type="EMBL" id="CCKQ01008212">
    <property type="protein sequence ID" value="CDW79653.1"/>
    <property type="molecule type" value="Genomic_DNA"/>
</dbReference>
<keyword evidence="3" id="KW-1185">Reference proteome</keyword>
<organism evidence="2 3">
    <name type="scientific">Stylonychia lemnae</name>
    <name type="common">Ciliate</name>
    <dbReference type="NCBI Taxonomy" id="5949"/>
    <lineage>
        <taxon>Eukaryota</taxon>
        <taxon>Sar</taxon>
        <taxon>Alveolata</taxon>
        <taxon>Ciliophora</taxon>
        <taxon>Intramacronucleata</taxon>
        <taxon>Spirotrichea</taxon>
        <taxon>Stichotrichia</taxon>
        <taxon>Sporadotrichida</taxon>
        <taxon>Oxytrichidae</taxon>
        <taxon>Stylonychinae</taxon>
        <taxon>Stylonychia</taxon>
    </lineage>
</organism>
<dbReference type="Proteomes" id="UP000039865">
    <property type="component" value="Unassembled WGS sequence"/>
</dbReference>
<feature type="region of interest" description="Disordered" evidence="1">
    <location>
        <begin position="535"/>
        <end position="568"/>
    </location>
</feature>
<sequence>MSLSWMFGCCSSNSSQYARAPSVTDKTLRRKQRRRLDRNSDYTEQDTEQDEKQDQQEEEKQRTESISSLILKQEIHSMCIILEQYKLEIITLLPKILQIARKAQAKKKQTIIEKTKVQIMKTINKVKQEVLLEFGSLVSCKNEDEFNAKLDKLKIFPQVQQIDIEITEAIEKALNGIDPQLQVVLEDQKLDLESYKQIGYKIYAVIRYKLYQKLKPLQKKEIGYLGENEIKDCVKDLDVEQIRQEVFKLFEIDTGLDSQLSLRKIQYLNQDDEMFQNYLRCLKEAHERFLGYIFQGYKFKKMEQNPIHSKDLNYGVSNMFTEILDELLDDTHQILAEEFQQNQIRRFSNNVSPRAKFQKQQQQQQQSTTPKKLSQLKLDDTENSYVGESTQVEDEIIDQIINIQNKSIIEDPKSNKNKGPGGFKQMLKKDLFIKNEEEQNDSEGAIRFNQMFSNNSSRVNSTRNNMPPNKTPLNFQRQTVGYPLADPFMKLSPHGGLPTSKSKKGFFQNEAANQFNQIGDDLDDDFVLDGINESSLNHRKGFKGHKKSNNQEDMDEEEDDRYIKPSSL</sequence>
<evidence type="ECO:0000313" key="3">
    <source>
        <dbReference type="Proteomes" id="UP000039865"/>
    </source>
</evidence>
<evidence type="ECO:0000256" key="1">
    <source>
        <dbReference type="SAM" id="MobiDB-lite"/>
    </source>
</evidence>
<protein>
    <submittedName>
        <fullName evidence="2">Uncharacterized protein</fullName>
    </submittedName>
</protein>
<gene>
    <name evidence="2" type="primary">Contig12853.g13714</name>
    <name evidence="2" type="ORF">STYLEM_8644</name>
</gene>
<name>A0A078AFF1_STYLE</name>
<dbReference type="InParanoid" id="A0A078AFF1"/>